<organism evidence="1 2">
    <name type="scientific">Pseudocercospora fuligena</name>
    <dbReference type="NCBI Taxonomy" id="685502"/>
    <lineage>
        <taxon>Eukaryota</taxon>
        <taxon>Fungi</taxon>
        <taxon>Dikarya</taxon>
        <taxon>Ascomycota</taxon>
        <taxon>Pezizomycotina</taxon>
        <taxon>Dothideomycetes</taxon>
        <taxon>Dothideomycetidae</taxon>
        <taxon>Mycosphaerellales</taxon>
        <taxon>Mycosphaerellaceae</taxon>
        <taxon>Pseudocercospora</taxon>
    </lineage>
</organism>
<accession>A0A8H6VSA5</accession>
<sequence length="428" mass="49304">MSTLLCLPTELLNLILEEIGGRELRRSRQTGDGPRWRAHERLSICREWYALARPVYLSGLGTSAVRLYASNLKQLDDKLGYAGHRKLMHKNTRSMSIRLLGHFWDENFASECEHLARGENGWDEREDRQNEMPDGFNLKKPECQAAIARWRDVELEPRLDELFGDIHNFTALEHLDFTASSDPDRRGQDWDYIHISTVLRLVRNLPFSHDLKSLTLDLCGTRLKGDDGHVHLCEELANVIPCIEDVRLRMINICPTIFSTPNDVGDIRLKSLVIKLHLPTEFEHTLDQTSEPCFQMRAFSNQFRLHEHLAQATPTFLSKLSSMRASLQGKPTQYSPKHGLERLVISFSDSRSDTWEVCALNCLKMVRVTLNPNGYPSHDDGRRSWADFAESGPEYDHLERVQLQKAVMRRKVNSARPDSQRRRIAVQI</sequence>
<reference evidence="1" key="1">
    <citation type="submission" date="2020-04" db="EMBL/GenBank/DDBJ databases">
        <title>Draft genome resource of the tomato pathogen Pseudocercospora fuligena.</title>
        <authorList>
            <person name="Zaccaron A."/>
        </authorList>
    </citation>
    <scope>NUCLEOTIDE SEQUENCE</scope>
    <source>
        <strain evidence="1">PF001</strain>
    </source>
</reference>
<dbReference type="EMBL" id="JABCIY010000019">
    <property type="protein sequence ID" value="KAF7197000.1"/>
    <property type="molecule type" value="Genomic_DNA"/>
</dbReference>
<name>A0A8H6VSA5_9PEZI</name>
<evidence type="ECO:0000313" key="1">
    <source>
        <dbReference type="EMBL" id="KAF7197000.1"/>
    </source>
</evidence>
<evidence type="ECO:0000313" key="2">
    <source>
        <dbReference type="Proteomes" id="UP000660729"/>
    </source>
</evidence>
<dbReference type="AlphaFoldDB" id="A0A8H6VSA5"/>
<comment type="caution">
    <text evidence="1">The sequence shown here is derived from an EMBL/GenBank/DDBJ whole genome shotgun (WGS) entry which is preliminary data.</text>
</comment>
<gene>
    <name evidence="1" type="ORF">HII31_01425</name>
</gene>
<protein>
    <recommendedName>
        <fullName evidence="3">F-box domain-containing protein</fullName>
    </recommendedName>
</protein>
<dbReference type="OrthoDB" id="3637487at2759"/>
<proteinExistence type="predicted"/>
<evidence type="ECO:0008006" key="3">
    <source>
        <dbReference type="Google" id="ProtNLM"/>
    </source>
</evidence>
<keyword evidence="2" id="KW-1185">Reference proteome</keyword>
<dbReference type="Proteomes" id="UP000660729">
    <property type="component" value="Unassembled WGS sequence"/>
</dbReference>